<dbReference type="EMBL" id="CM039429">
    <property type="protein sequence ID" value="KAI4347768.1"/>
    <property type="molecule type" value="Genomic_DNA"/>
</dbReference>
<keyword evidence="2" id="KW-1185">Reference proteome</keyword>
<dbReference type="Proteomes" id="UP000828941">
    <property type="component" value="Chromosome 4"/>
</dbReference>
<protein>
    <submittedName>
        <fullName evidence="1">Uncharacterized protein</fullName>
    </submittedName>
</protein>
<evidence type="ECO:0000313" key="2">
    <source>
        <dbReference type="Proteomes" id="UP000828941"/>
    </source>
</evidence>
<proteinExistence type="predicted"/>
<accession>A0ACB9PHB9</accession>
<name>A0ACB9PHB9_BAUVA</name>
<gene>
    <name evidence="1" type="ORF">L6164_008551</name>
</gene>
<reference evidence="1 2" key="1">
    <citation type="journal article" date="2022" name="DNA Res.">
        <title>Chromosomal-level genome assembly of the orchid tree Bauhinia variegata (Leguminosae; Cercidoideae) supports the allotetraploid origin hypothesis of Bauhinia.</title>
        <authorList>
            <person name="Zhong Y."/>
            <person name="Chen Y."/>
            <person name="Zheng D."/>
            <person name="Pang J."/>
            <person name="Liu Y."/>
            <person name="Luo S."/>
            <person name="Meng S."/>
            <person name="Qian L."/>
            <person name="Wei D."/>
            <person name="Dai S."/>
            <person name="Zhou R."/>
        </authorList>
    </citation>
    <scope>NUCLEOTIDE SEQUENCE [LARGE SCALE GENOMIC DNA]</scope>
    <source>
        <strain evidence="1">BV-YZ2020</strain>
    </source>
</reference>
<organism evidence="1 2">
    <name type="scientific">Bauhinia variegata</name>
    <name type="common">Purple orchid tree</name>
    <name type="synonym">Phanera variegata</name>
    <dbReference type="NCBI Taxonomy" id="167791"/>
    <lineage>
        <taxon>Eukaryota</taxon>
        <taxon>Viridiplantae</taxon>
        <taxon>Streptophyta</taxon>
        <taxon>Embryophyta</taxon>
        <taxon>Tracheophyta</taxon>
        <taxon>Spermatophyta</taxon>
        <taxon>Magnoliopsida</taxon>
        <taxon>eudicotyledons</taxon>
        <taxon>Gunneridae</taxon>
        <taxon>Pentapetalae</taxon>
        <taxon>rosids</taxon>
        <taxon>fabids</taxon>
        <taxon>Fabales</taxon>
        <taxon>Fabaceae</taxon>
        <taxon>Cercidoideae</taxon>
        <taxon>Cercideae</taxon>
        <taxon>Bauhiniinae</taxon>
        <taxon>Bauhinia</taxon>
    </lineage>
</organism>
<sequence length="866" mass="96297">MRAGICNIQLQALTPEAATIVKQAVNLATRRGHAQVTPLHVASAMLATSTGLLRRACLQCHSHPLQSKALELCFNVALNRLPASTGSPLLGPHYSIPSLSNALVAAFKRAQAHQRRGSIENQQQPILALKIEVEQLIISILDDPSVSRVMREAGFSSTLVKTRVEQAVSVEVSSQRPPSRSQSNKEITSKPQALNGGAVSLSSSPFGHFGVSLMKPFDHIKNTDDVTSVLSEILNKRRNTVILGENLASAEGVARGVMERFERGNIPGDLKYMQFVSLPHSSFRNISREEVEQKLVEIRCLMKSYVGRGVVLYLGDLKWLFDFWSNYCEKRTSNYYSSVEHIVMELEKLVSGSGESSRMWLMGIATFTTYMKCKTCHPSLEALWDLHPFTIPVGCSLSLSLNFDSDFPAQERSTAIRDGSYAKEAGVKKHLTCCRDCSVNFDKEAQYIASRISKKECISSGSSLPIWLQNCKEEIRSCRINDQENASLKDLCKKWNSFCSSVHRHTSIILEKPLKFASPSSSPCASVSSHEFKPNTHQSHLKNWPLISEPKELPRECELYTETGDDCCESNLIMFMPDRNVPKPDLLSNPNSSPNSASSSEAVEGLESTEIFKELNPENLKILIEALESKVPQHKDIVHEIASTVLRCRSGMRKSKNSFVKREEKQETWIFFLGADSQAKEKVSRELAKVVFGSYSNYVTIGLSSFASSPRVDSTEESKGKRARNEKGSTYLQRFGEEVNENPHRVFFMEDLDHVDYFSQKGIKKSIESGSLTIAGGESVPLKDAIIIFSCESYSSVSSAYSLPKTSQSAGNEEKEKQDDLEEKNLCLSLDLNIAIEDDARDVHLAGDNGILELVDKKVHFEVQES</sequence>
<evidence type="ECO:0000313" key="1">
    <source>
        <dbReference type="EMBL" id="KAI4347768.1"/>
    </source>
</evidence>
<comment type="caution">
    <text evidence="1">The sequence shown here is derived from an EMBL/GenBank/DDBJ whole genome shotgun (WGS) entry which is preliminary data.</text>
</comment>